<dbReference type="EMBL" id="BMAR01000001">
    <property type="protein sequence ID" value="GFR39946.1"/>
    <property type="molecule type" value="Genomic_DNA"/>
</dbReference>
<reference evidence="8 9" key="1">
    <citation type="journal article" date="2021" name="Sci. Rep.">
        <title>Genome sequencing of the multicellular alga Astrephomene provides insights into convergent evolution of germ-soma differentiation.</title>
        <authorList>
            <person name="Yamashita S."/>
            <person name="Yamamoto K."/>
            <person name="Matsuzaki R."/>
            <person name="Suzuki S."/>
            <person name="Yamaguchi H."/>
            <person name="Hirooka S."/>
            <person name="Minakuchi Y."/>
            <person name="Miyagishima S."/>
            <person name="Kawachi M."/>
            <person name="Toyoda A."/>
            <person name="Nozaki H."/>
        </authorList>
    </citation>
    <scope>NUCLEOTIDE SEQUENCE [LARGE SCALE GENOMIC DNA]</scope>
    <source>
        <strain evidence="8 9">NIES-4017</strain>
    </source>
</reference>
<keyword evidence="9" id="KW-1185">Reference proteome</keyword>
<keyword evidence="5 6" id="KW-0472">Membrane</keyword>
<evidence type="ECO:0000256" key="7">
    <source>
        <dbReference type="SAM" id="Phobius"/>
    </source>
</evidence>
<dbReference type="GO" id="GO:0006890">
    <property type="term" value="P:retrograde vesicle-mediated transport, Golgi to endoplasmic reticulum"/>
    <property type="evidence" value="ECO:0007669"/>
    <property type="project" value="TreeGrafter"/>
</dbReference>
<keyword evidence="4 7" id="KW-1133">Transmembrane helix</keyword>
<dbReference type="InterPro" id="IPR004932">
    <property type="entry name" value="Rer1"/>
</dbReference>
<dbReference type="PANTHER" id="PTHR10743">
    <property type="entry name" value="PROTEIN RER1"/>
    <property type="match status" value="1"/>
</dbReference>
<comment type="function">
    <text evidence="6">Involved in the retrieval of endoplasmic reticulum membrane proteins from the early Golgi compartment.</text>
</comment>
<keyword evidence="3 7" id="KW-0812">Transmembrane</keyword>
<sequence length="199" mass="23011">MDSAPSDNALTRTGRRLSQRLQHFLDRTSPHTTARWICLVVALFCYVARVSYLRGFYIVSYGLGIYNLNLLLGFITPQIDPELEGPELPTKADEEFRPFVRRLPEFKFWYASLKSILLGTAMTFFRFFDVPVFWPILLLYWFVLFFVTMKRQIRHMIKHRYVPFTFGKKVWKGLGRKGLEMKAASGGSNGGAGSKEQPL</sequence>
<evidence type="ECO:0000256" key="1">
    <source>
        <dbReference type="ARBA" id="ARBA00004141"/>
    </source>
</evidence>
<gene>
    <name evidence="8" type="ORF">Agub_g23</name>
</gene>
<dbReference type="PIRSF" id="PIRSF016013">
    <property type="entry name" value="AtER_Rer1p"/>
    <property type="match status" value="1"/>
</dbReference>
<organism evidence="8 9">
    <name type="scientific">Astrephomene gubernaculifera</name>
    <dbReference type="NCBI Taxonomy" id="47775"/>
    <lineage>
        <taxon>Eukaryota</taxon>
        <taxon>Viridiplantae</taxon>
        <taxon>Chlorophyta</taxon>
        <taxon>core chlorophytes</taxon>
        <taxon>Chlorophyceae</taxon>
        <taxon>CS clade</taxon>
        <taxon>Chlamydomonadales</taxon>
        <taxon>Astrephomenaceae</taxon>
        <taxon>Astrephomene</taxon>
    </lineage>
</organism>
<feature type="transmembrane region" description="Helical" evidence="7">
    <location>
        <begin position="132"/>
        <end position="149"/>
    </location>
</feature>
<comment type="similarity">
    <text evidence="2 6">Belongs to the RER1 family.</text>
</comment>
<comment type="subcellular location">
    <subcellularLocation>
        <location evidence="1">Membrane</location>
        <topology evidence="1">Multi-pass membrane protein</topology>
    </subcellularLocation>
</comment>
<dbReference type="PANTHER" id="PTHR10743:SF0">
    <property type="entry name" value="PROTEIN RER1"/>
    <property type="match status" value="1"/>
</dbReference>
<protein>
    <recommendedName>
        <fullName evidence="6">Protein RER1</fullName>
    </recommendedName>
</protein>
<evidence type="ECO:0000256" key="3">
    <source>
        <dbReference type="ARBA" id="ARBA00022692"/>
    </source>
</evidence>
<dbReference type="AlphaFoldDB" id="A0AAD3DH78"/>
<proteinExistence type="inferred from homology"/>
<dbReference type="GO" id="GO:0005783">
    <property type="term" value="C:endoplasmic reticulum"/>
    <property type="evidence" value="ECO:0007669"/>
    <property type="project" value="GOC"/>
</dbReference>
<dbReference type="Pfam" id="PF03248">
    <property type="entry name" value="Rer1"/>
    <property type="match status" value="1"/>
</dbReference>
<dbReference type="Proteomes" id="UP001054857">
    <property type="component" value="Unassembled WGS sequence"/>
</dbReference>
<evidence type="ECO:0000256" key="4">
    <source>
        <dbReference type="ARBA" id="ARBA00022989"/>
    </source>
</evidence>
<dbReference type="GO" id="GO:0000139">
    <property type="term" value="C:Golgi membrane"/>
    <property type="evidence" value="ECO:0007669"/>
    <property type="project" value="TreeGrafter"/>
</dbReference>
<evidence type="ECO:0000313" key="8">
    <source>
        <dbReference type="EMBL" id="GFR39946.1"/>
    </source>
</evidence>
<dbReference type="GO" id="GO:0006621">
    <property type="term" value="P:protein retention in ER lumen"/>
    <property type="evidence" value="ECO:0007669"/>
    <property type="project" value="TreeGrafter"/>
</dbReference>
<comment type="caution">
    <text evidence="8">The sequence shown here is derived from an EMBL/GenBank/DDBJ whole genome shotgun (WGS) entry which is preliminary data.</text>
</comment>
<feature type="transmembrane region" description="Helical" evidence="7">
    <location>
        <begin position="34"/>
        <end position="52"/>
    </location>
</feature>
<evidence type="ECO:0000256" key="6">
    <source>
        <dbReference type="PIRNR" id="PIRNR016013"/>
    </source>
</evidence>
<name>A0AAD3DH78_9CHLO</name>
<evidence type="ECO:0000313" key="9">
    <source>
        <dbReference type="Proteomes" id="UP001054857"/>
    </source>
</evidence>
<accession>A0AAD3DH78</accession>
<evidence type="ECO:0000256" key="5">
    <source>
        <dbReference type="ARBA" id="ARBA00023136"/>
    </source>
</evidence>
<evidence type="ECO:0000256" key="2">
    <source>
        <dbReference type="ARBA" id="ARBA00006070"/>
    </source>
</evidence>